<gene>
    <name evidence="1" type="ORF">Acr_07g0012130</name>
</gene>
<evidence type="ECO:0000313" key="2">
    <source>
        <dbReference type="Proteomes" id="UP000585474"/>
    </source>
</evidence>
<dbReference type="EMBL" id="BJWL01000007">
    <property type="protein sequence ID" value="GFY91017.1"/>
    <property type="molecule type" value="Genomic_DNA"/>
</dbReference>
<dbReference type="Proteomes" id="UP000585474">
    <property type="component" value="Unassembled WGS sequence"/>
</dbReference>
<accession>A0A7J0EZF7</accession>
<reference evidence="1 2" key="1">
    <citation type="submission" date="2019-07" db="EMBL/GenBank/DDBJ databases">
        <title>De Novo Assembly of kiwifruit Actinidia rufa.</title>
        <authorList>
            <person name="Sugita-Konishi S."/>
            <person name="Sato K."/>
            <person name="Mori E."/>
            <person name="Abe Y."/>
            <person name="Kisaki G."/>
            <person name="Hamano K."/>
            <person name="Suezawa K."/>
            <person name="Otani M."/>
            <person name="Fukuda T."/>
            <person name="Manabe T."/>
            <person name="Gomi K."/>
            <person name="Tabuchi M."/>
            <person name="Akimitsu K."/>
            <person name="Kataoka I."/>
        </authorList>
    </citation>
    <scope>NUCLEOTIDE SEQUENCE [LARGE SCALE GENOMIC DNA]</scope>
    <source>
        <strain evidence="2">cv. Fuchu</strain>
    </source>
</reference>
<dbReference type="AlphaFoldDB" id="A0A7J0EZF7"/>
<keyword evidence="2" id="KW-1185">Reference proteome</keyword>
<name>A0A7J0EZF7_9ERIC</name>
<sequence>MHEKKIDSEVTSLASHYLVATAEAGVLRAGSIAGLARQREDGDNGIVPLNAGAKPGGVATALSLLFHRRTPLPRVLLREILRRISQDLPHRRHWETILKTRPFH</sequence>
<comment type="caution">
    <text evidence="1">The sequence shown here is derived from an EMBL/GenBank/DDBJ whole genome shotgun (WGS) entry which is preliminary data.</text>
</comment>
<evidence type="ECO:0000313" key="1">
    <source>
        <dbReference type="EMBL" id="GFY91017.1"/>
    </source>
</evidence>
<organism evidence="1 2">
    <name type="scientific">Actinidia rufa</name>
    <dbReference type="NCBI Taxonomy" id="165716"/>
    <lineage>
        <taxon>Eukaryota</taxon>
        <taxon>Viridiplantae</taxon>
        <taxon>Streptophyta</taxon>
        <taxon>Embryophyta</taxon>
        <taxon>Tracheophyta</taxon>
        <taxon>Spermatophyta</taxon>
        <taxon>Magnoliopsida</taxon>
        <taxon>eudicotyledons</taxon>
        <taxon>Gunneridae</taxon>
        <taxon>Pentapetalae</taxon>
        <taxon>asterids</taxon>
        <taxon>Ericales</taxon>
        <taxon>Actinidiaceae</taxon>
        <taxon>Actinidia</taxon>
    </lineage>
</organism>
<protein>
    <submittedName>
        <fullName evidence="1">Uncharacterized protein</fullName>
    </submittedName>
</protein>
<proteinExistence type="predicted"/>